<dbReference type="PANTHER" id="PTHR43885">
    <property type="entry name" value="HALOACID DEHALOGENASE-LIKE HYDROLASE"/>
    <property type="match status" value="1"/>
</dbReference>
<dbReference type="InterPro" id="IPR023214">
    <property type="entry name" value="HAD_sf"/>
</dbReference>
<dbReference type="Pfam" id="PF00702">
    <property type="entry name" value="Hydrolase"/>
    <property type="match status" value="1"/>
</dbReference>
<dbReference type="SUPFAM" id="SSF56784">
    <property type="entry name" value="HAD-like"/>
    <property type="match status" value="1"/>
</dbReference>
<keyword evidence="3" id="KW-1185">Reference proteome</keyword>
<evidence type="ECO:0000313" key="2">
    <source>
        <dbReference type="EMBL" id="KIW10925.1"/>
    </source>
</evidence>
<name>A0A0D2AWW0_9EURO</name>
<dbReference type="Proteomes" id="UP000053328">
    <property type="component" value="Unassembled WGS sequence"/>
</dbReference>
<feature type="region of interest" description="Disordered" evidence="1">
    <location>
        <begin position="75"/>
        <end position="121"/>
    </location>
</feature>
<evidence type="ECO:0008006" key="4">
    <source>
        <dbReference type="Google" id="ProtNLM"/>
    </source>
</evidence>
<dbReference type="InterPro" id="IPR036412">
    <property type="entry name" value="HAD-like_sf"/>
</dbReference>
<dbReference type="VEuPathDB" id="FungiDB:PV08_10224"/>
<dbReference type="SFLD" id="SFLDG01129">
    <property type="entry name" value="C1.5:_HAD__Beta-PGM__Phosphata"/>
    <property type="match status" value="1"/>
</dbReference>
<dbReference type="OrthoDB" id="426235at2759"/>
<dbReference type="SFLD" id="SFLDS00003">
    <property type="entry name" value="Haloacid_Dehalogenase"/>
    <property type="match status" value="1"/>
</dbReference>
<evidence type="ECO:0000313" key="3">
    <source>
        <dbReference type="Proteomes" id="UP000053328"/>
    </source>
</evidence>
<dbReference type="EMBL" id="KN847499">
    <property type="protein sequence ID" value="KIW10925.1"/>
    <property type="molecule type" value="Genomic_DNA"/>
</dbReference>
<sequence>MSTAPPLGSKPKRPPKRFAPLDPTAQHDETLPKLKGIVFDVDGTLCLPQNYMFREMRSALGIPKSVDIIDHLRSLSNEPDGEHPAAEPPHAPLDPTQPPSEEMLSPTSDTDPDPAPSSPQSRAVGMIKAIERRAMTSQRPQPGLQELMAYLTSRRVPKALCTRNFPAPVHHLLSNFLPDEKFHPIITRETKGVQPKPSPEGLWTIATQWGLDKDVDDRVLDSITVRSGPEGEIEVDPLEVTKRVLGSGLIMVGDSMDDMASGYRAGAATVLLLNDENQELGNHEYTGLCVRRLDELIGILERGFEEKSSS</sequence>
<accession>A0A0D2AWW0</accession>
<evidence type="ECO:0000256" key="1">
    <source>
        <dbReference type="SAM" id="MobiDB-lite"/>
    </source>
</evidence>
<reference evidence="2 3" key="1">
    <citation type="submission" date="2015-01" db="EMBL/GenBank/DDBJ databases">
        <title>The Genome Sequence of Exophiala spinifera CBS89968.</title>
        <authorList>
            <consortium name="The Broad Institute Genomics Platform"/>
            <person name="Cuomo C."/>
            <person name="de Hoog S."/>
            <person name="Gorbushina A."/>
            <person name="Stielow B."/>
            <person name="Teixiera M."/>
            <person name="Abouelleil A."/>
            <person name="Chapman S.B."/>
            <person name="Priest M."/>
            <person name="Young S.K."/>
            <person name="Wortman J."/>
            <person name="Nusbaum C."/>
            <person name="Birren B."/>
        </authorList>
    </citation>
    <scope>NUCLEOTIDE SEQUENCE [LARGE SCALE GENOMIC DNA]</scope>
    <source>
        <strain evidence="2 3">CBS 89968</strain>
    </source>
</reference>
<dbReference type="HOGENOM" id="CLU_045011_11_0_1"/>
<organism evidence="2 3">
    <name type="scientific">Exophiala spinifera</name>
    <dbReference type="NCBI Taxonomy" id="91928"/>
    <lineage>
        <taxon>Eukaryota</taxon>
        <taxon>Fungi</taxon>
        <taxon>Dikarya</taxon>
        <taxon>Ascomycota</taxon>
        <taxon>Pezizomycotina</taxon>
        <taxon>Eurotiomycetes</taxon>
        <taxon>Chaetothyriomycetidae</taxon>
        <taxon>Chaetothyriales</taxon>
        <taxon>Herpotrichiellaceae</taxon>
        <taxon>Exophiala</taxon>
    </lineage>
</organism>
<feature type="compositionally biased region" description="Pro residues" evidence="1">
    <location>
        <begin position="86"/>
        <end position="98"/>
    </location>
</feature>
<dbReference type="AlphaFoldDB" id="A0A0D2AWW0"/>
<protein>
    <recommendedName>
        <fullName evidence="4">HAD hydrolase, family IA</fullName>
    </recommendedName>
</protein>
<dbReference type="GeneID" id="27337307"/>
<dbReference type="STRING" id="91928.A0A0D2AWW0"/>
<dbReference type="Gene3D" id="3.40.50.1000">
    <property type="entry name" value="HAD superfamily/HAD-like"/>
    <property type="match status" value="1"/>
</dbReference>
<feature type="region of interest" description="Disordered" evidence="1">
    <location>
        <begin position="1"/>
        <end position="27"/>
    </location>
</feature>
<proteinExistence type="predicted"/>
<dbReference type="CDD" id="cd01427">
    <property type="entry name" value="HAD_like"/>
    <property type="match status" value="1"/>
</dbReference>
<dbReference type="RefSeq" id="XP_016231141.1">
    <property type="nucleotide sequence ID" value="XM_016384539.1"/>
</dbReference>
<gene>
    <name evidence="2" type="ORF">PV08_10224</name>
</gene>
<dbReference type="PANTHER" id="PTHR43885:SF1">
    <property type="entry name" value="SUPERFAMILY HYDROLASE, PUTATIVE (AFU_ORTHOLOGUE AFUA_4G13290)-RELATED"/>
    <property type="match status" value="1"/>
</dbReference>